<dbReference type="InterPro" id="IPR021565">
    <property type="entry name" value="Rbsn_Rab-bd"/>
</dbReference>
<dbReference type="PANTHER" id="PTHR23164:SF30">
    <property type="entry name" value="EARLY ENDOSOME ANTIGEN 1"/>
    <property type="match status" value="1"/>
</dbReference>
<keyword evidence="2 4" id="KW-0863">Zinc-finger</keyword>
<evidence type="ECO:0000256" key="3">
    <source>
        <dbReference type="ARBA" id="ARBA00022833"/>
    </source>
</evidence>
<evidence type="ECO:0000313" key="8">
    <source>
        <dbReference type="EMBL" id="ORY54433.1"/>
    </source>
</evidence>
<dbReference type="EMBL" id="MCOG01000085">
    <property type="protein sequence ID" value="ORY54433.1"/>
    <property type="molecule type" value="Genomic_DNA"/>
</dbReference>
<evidence type="ECO:0000256" key="2">
    <source>
        <dbReference type="ARBA" id="ARBA00022771"/>
    </source>
</evidence>
<dbReference type="Proteomes" id="UP000193920">
    <property type="component" value="Unassembled WGS sequence"/>
</dbReference>
<dbReference type="Pfam" id="PF11464">
    <property type="entry name" value="Rbsn"/>
    <property type="match status" value="1"/>
</dbReference>
<keyword evidence="9" id="KW-1185">Reference proteome</keyword>
<keyword evidence="5" id="KW-0175">Coiled coil</keyword>
<dbReference type="InterPro" id="IPR011011">
    <property type="entry name" value="Znf_FYVE_PHD"/>
</dbReference>
<dbReference type="InterPro" id="IPR013083">
    <property type="entry name" value="Znf_RING/FYVE/PHD"/>
</dbReference>
<proteinExistence type="predicted"/>
<keyword evidence="1" id="KW-0479">Metal-binding</keyword>
<evidence type="ECO:0000256" key="4">
    <source>
        <dbReference type="PROSITE-ProRule" id="PRU00042"/>
    </source>
</evidence>
<sequence length="536" mass="62297">MSTSNAAKPKRIFGIKAQNNDLKFEQEKLINTNSIQNEVEYNKRNSCVSPENASFEYNSFFSFEDNYGNFEFYACPICNEEIFGLYQLNIHLDTVHTENKSQNVILSLFKKTQKITEEITGTSKSNIKSNQPLIDKSHWEKSTIDDKCSYPDCEKQLGIRNGKQNCYCCGKLFCDMHTNFSMRLSESAKSDPNSPNWYKVCQSCYTSREGYNNTEGQCRDLSILFLRARKSNIEKLCLEENLLILRLEKLAKLKESSTEKKGIPINQKAMEQAVVQWKDDTSAVQCYSCNSYFGKVINRRHHCRLCGNLICSNCIKDIPLYTDINDENTLTGSTKACNQCTRIVFRKKIMNKKEKLPSVVKLYEQIKLNQSIVEGILPLYNDNLLKLNSKTSKNDLKEDYQNATKLREKLIKNFHQIDLLSKRIIKIQTNSKYYRILQNNIAKGSIIYLQNNMITLKMLPEKNNITIINEDIEKTKRIKEIKETIDVLNCQYTQLQEYYQDALFKRKFDNAKTLEESIQDITNEIQKFKAELEEIS</sequence>
<reference evidence="8 9" key="1">
    <citation type="submission" date="2016-08" db="EMBL/GenBank/DDBJ databases">
        <title>A Parts List for Fungal Cellulosomes Revealed by Comparative Genomics.</title>
        <authorList>
            <consortium name="DOE Joint Genome Institute"/>
            <person name="Haitjema C.H."/>
            <person name="Gilmore S.P."/>
            <person name="Henske J.K."/>
            <person name="Solomon K.V."/>
            <person name="De Groot R."/>
            <person name="Kuo A."/>
            <person name="Mondo S.J."/>
            <person name="Salamov A.A."/>
            <person name="Labutti K."/>
            <person name="Zhao Z."/>
            <person name="Chiniquy J."/>
            <person name="Barry K."/>
            <person name="Brewer H.M."/>
            <person name="Purvine S.O."/>
            <person name="Wright A.T."/>
            <person name="Boxma B."/>
            <person name="Van Alen T."/>
            <person name="Hackstein J.H."/>
            <person name="Baker S.E."/>
            <person name="Grigoriev I.V."/>
            <person name="O'Malley M.A."/>
        </authorList>
    </citation>
    <scope>NUCLEOTIDE SEQUENCE [LARGE SCALE GENOMIC DNA]</scope>
    <source>
        <strain evidence="8 9">G1</strain>
    </source>
</reference>
<gene>
    <name evidence="8" type="ORF">LY90DRAFT_670037</name>
</gene>
<dbReference type="InterPro" id="IPR017455">
    <property type="entry name" value="Znf_FYVE-rel"/>
</dbReference>
<feature type="domain" description="FYVE-type" evidence="7">
    <location>
        <begin position="280"/>
        <end position="345"/>
    </location>
</feature>
<evidence type="ECO:0000259" key="6">
    <source>
        <dbReference type="PROSITE" id="PS50157"/>
    </source>
</evidence>
<dbReference type="SUPFAM" id="SSF57903">
    <property type="entry name" value="FYVE/PHD zinc finger"/>
    <property type="match status" value="2"/>
</dbReference>
<evidence type="ECO:0000256" key="1">
    <source>
        <dbReference type="ARBA" id="ARBA00022723"/>
    </source>
</evidence>
<dbReference type="SMART" id="SM00064">
    <property type="entry name" value="FYVE"/>
    <property type="match status" value="2"/>
</dbReference>
<dbReference type="OrthoDB" id="166134at2759"/>
<dbReference type="InterPro" id="IPR000306">
    <property type="entry name" value="Znf_FYVE"/>
</dbReference>
<evidence type="ECO:0000256" key="5">
    <source>
        <dbReference type="SAM" id="Coils"/>
    </source>
</evidence>
<dbReference type="SUPFAM" id="SSF140125">
    <property type="entry name" value="Rabenosyn-5 Rab-binding domain-like"/>
    <property type="match status" value="1"/>
</dbReference>
<dbReference type="InterPro" id="IPR013087">
    <property type="entry name" value="Znf_C2H2_type"/>
</dbReference>
<dbReference type="STRING" id="1754190.A0A1Y2D586"/>
<feature type="coiled-coil region" evidence="5">
    <location>
        <begin position="478"/>
        <end position="531"/>
    </location>
</feature>
<organism evidence="8 9">
    <name type="scientific">Neocallimastix californiae</name>
    <dbReference type="NCBI Taxonomy" id="1754190"/>
    <lineage>
        <taxon>Eukaryota</taxon>
        <taxon>Fungi</taxon>
        <taxon>Fungi incertae sedis</taxon>
        <taxon>Chytridiomycota</taxon>
        <taxon>Chytridiomycota incertae sedis</taxon>
        <taxon>Neocallimastigomycetes</taxon>
        <taxon>Neocallimastigales</taxon>
        <taxon>Neocallimastigaceae</taxon>
        <taxon>Neocallimastix</taxon>
    </lineage>
</organism>
<dbReference type="PROSITE" id="PS50157">
    <property type="entry name" value="ZINC_FINGER_C2H2_2"/>
    <property type="match status" value="1"/>
</dbReference>
<name>A0A1Y2D586_9FUNG</name>
<dbReference type="PANTHER" id="PTHR23164">
    <property type="entry name" value="EARLY ENDOSOME ANTIGEN 1"/>
    <property type="match status" value="1"/>
</dbReference>
<dbReference type="GO" id="GO:0008270">
    <property type="term" value="F:zinc ion binding"/>
    <property type="evidence" value="ECO:0007669"/>
    <property type="project" value="UniProtKB-KW"/>
</dbReference>
<evidence type="ECO:0000313" key="9">
    <source>
        <dbReference type="Proteomes" id="UP000193920"/>
    </source>
</evidence>
<evidence type="ECO:0008006" key="10">
    <source>
        <dbReference type="Google" id="ProtNLM"/>
    </source>
</evidence>
<dbReference type="InterPro" id="IPR036531">
    <property type="entry name" value="Rbsn_Rab-bd_sf"/>
</dbReference>
<dbReference type="PROSITE" id="PS50178">
    <property type="entry name" value="ZF_FYVE"/>
    <property type="match status" value="1"/>
</dbReference>
<feature type="domain" description="C2H2-type" evidence="6">
    <location>
        <begin position="73"/>
        <end position="101"/>
    </location>
</feature>
<comment type="caution">
    <text evidence="8">The sequence shown here is derived from an EMBL/GenBank/DDBJ whole genome shotgun (WGS) entry which is preliminary data.</text>
</comment>
<protein>
    <recommendedName>
        <fullName evidence="10">FYVE-domain-containing protein</fullName>
    </recommendedName>
</protein>
<accession>A0A1Y2D586</accession>
<dbReference type="Gene3D" id="3.30.40.10">
    <property type="entry name" value="Zinc/RING finger domain, C3HC4 (zinc finger)"/>
    <property type="match status" value="2"/>
</dbReference>
<evidence type="ECO:0000259" key="7">
    <source>
        <dbReference type="PROSITE" id="PS50178"/>
    </source>
</evidence>
<keyword evidence="3" id="KW-0862">Zinc</keyword>
<dbReference type="PROSITE" id="PS00028">
    <property type="entry name" value="ZINC_FINGER_C2H2_1"/>
    <property type="match status" value="1"/>
</dbReference>
<dbReference type="Pfam" id="PF01363">
    <property type="entry name" value="FYVE"/>
    <property type="match status" value="2"/>
</dbReference>
<dbReference type="AlphaFoldDB" id="A0A1Y2D586"/>